<evidence type="ECO:0000256" key="5">
    <source>
        <dbReference type="ARBA" id="ARBA00022605"/>
    </source>
</evidence>
<dbReference type="CDD" id="cd07035">
    <property type="entry name" value="TPP_PYR_POX_like"/>
    <property type="match status" value="1"/>
</dbReference>
<dbReference type="PANTHER" id="PTHR18968:SF13">
    <property type="entry name" value="ACETOLACTATE SYNTHASE CATALYTIC SUBUNIT, MITOCHONDRIAL"/>
    <property type="match status" value="1"/>
</dbReference>
<dbReference type="GO" id="GO:0009097">
    <property type="term" value="P:isoleucine biosynthetic process"/>
    <property type="evidence" value="ECO:0007669"/>
    <property type="project" value="UniProtKB-UniPathway"/>
</dbReference>
<dbReference type="Pfam" id="PF02776">
    <property type="entry name" value="TPP_enzyme_N"/>
    <property type="match status" value="1"/>
</dbReference>
<comment type="caution">
    <text evidence="18">The sequence shown here is derived from an EMBL/GenBank/DDBJ whole genome shotgun (WGS) entry which is preliminary data.</text>
</comment>
<dbReference type="InterPro" id="IPR012846">
    <property type="entry name" value="Acetolactate_synth_lsu"/>
</dbReference>
<reference evidence="18 19" key="1">
    <citation type="submission" date="2018-06" db="EMBL/GenBank/DDBJ databases">
        <title>Noncontiguous genome sequence of Ruminococcaceae bacterium ASD2818.</title>
        <authorList>
            <person name="Chaplin A.V."/>
            <person name="Sokolova S.R."/>
            <person name="Kochetkova T.O."/>
            <person name="Goltsov A.Y."/>
            <person name="Trofimov D.Y."/>
            <person name="Efimov B.A."/>
        </authorList>
    </citation>
    <scope>NUCLEOTIDE SEQUENCE [LARGE SCALE GENOMIC DNA]</scope>
    <source>
        <strain evidence="18 19">ASD2818</strain>
    </source>
</reference>
<dbReference type="PROSITE" id="PS00187">
    <property type="entry name" value="TPP_ENZYMES"/>
    <property type="match status" value="1"/>
</dbReference>
<dbReference type="Pfam" id="PF00205">
    <property type="entry name" value="TPP_enzyme_M"/>
    <property type="match status" value="1"/>
</dbReference>
<evidence type="ECO:0000256" key="10">
    <source>
        <dbReference type="ARBA" id="ARBA00022842"/>
    </source>
</evidence>
<name>A0A328UEC5_9FIRM</name>
<dbReference type="UniPathway" id="UPA00047">
    <property type="reaction ID" value="UER00055"/>
</dbReference>
<dbReference type="Gene3D" id="3.40.50.1220">
    <property type="entry name" value="TPP-binding domain"/>
    <property type="match status" value="1"/>
</dbReference>
<feature type="domain" description="Thiamine pyrophosphate enzyme N-terminal TPP-binding" evidence="17">
    <location>
        <begin position="4"/>
        <end position="119"/>
    </location>
</feature>
<dbReference type="InterPro" id="IPR039368">
    <property type="entry name" value="AHAS_TPP"/>
</dbReference>
<dbReference type="GO" id="GO:0050660">
    <property type="term" value="F:flavin adenine dinucleotide binding"/>
    <property type="evidence" value="ECO:0007669"/>
    <property type="project" value="InterPro"/>
</dbReference>
<evidence type="ECO:0000256" key="14">
    <source>
        <dbReference type="RuleBase" id="RU003591"/>
    </source>
</evidence>
<keyword evidence="10 14" id="KW-0460">Magnesium</keyword>
<keyword evidence="11 14" id="KW-0786">Thiamine pyrophosphate</keyword>
<organism evidence="18 19">
    <name type="scientific">Hydrogeniiclostridium mannosilyticum</name>
    <dbReference type="NCBI Taxonomy" id="2764322"/>
    <lineage>
        <taxon>Bacteria</taxon>
        <taxon>Bacillati</taxon>
        <taxon>Bacillota</taxon>
        <taxon>Clostridia</taxon>
        <taxon>Eubacteriales</taxon>
        <taxon>Acutalibacteraceae</taxon>
        <taxon>Hydrogeniiclostridium</taxon>
    </lineage>
</organism>
<keyword evidence="8 14" id="KW-0479">Metal-binding</keyword>
<dbReference type="RefSeq" id="WP_112333337.1">
    <property type="nucleotide sequence ID" value="NZ_QLYR01000009.1"/>
</dbReference>
<dbReference type="PANTHER" id="PTHR18968">
    <property type="entry name" value="THIAMINE PYROPHOSPHATE ENZYMES"/>
    <property type="match status" value="1"/>
</dbReference>
<dbReference type="InterPro" id="IPR000399">
    <property type="entry name" value="TPP-bd_CS"/>
</dbReference>
<sequence length="556" mass="60285">MKLTGAQIIMECLLEQGVDTVFGYPGGAVLNIYDALYEYQDRIRHIRTAHEQGAAHAADGYARSSGKTGVCIATSGPGATNLVTGIATAYMDSIPVVAITGNVTRDLLGLDSFQEVDITGITMPVTKHNYIVKDIRDLASILREAFQIANSGRKGPVLVDIPKDITAQTCAYEKQPPLPLAECGLPPQERLAQALELLNRAERPFVYCGGGVVLSEASEALSAFVEKLDAPVSCSLMCQGGFDQASPRYMGMLGMHGTKTAALAIQNCDLFIAVGTRFSDRVLCNAGLFARHCPILQIDIDSAEFNKNIEVDLRLRGDAKEILNTLQGMLETKDHRAWMADVASWKQAYPLRQVSPSQDGVTPQEVLETLNRLTGSQAIIATEVGQHQMWAAQFYTYRTPRQFISSGGLGTMGFGLGAAIGAQVANPGKRVVNIAGDGSFHMNCNELSTLAANQIPVIELVFNNTVLGMVRQWQKLFYENRFSQTDLDHTTDFPLLAKAFGVKALVIEKKADIEPVLREALAGGVPVLIDCRIDRDLNVLPMVPAGESVENPILEM</sequence>
<evidence type="ECO:0000256" key="2">
    <source>
        <dbReference type="ARBA" id="ARBA00005025"/>
    </source>
</evidence>
<keyword evidence="7 14" id="KW-0808">Transferase</keyword>
<comment type="pathway">
    <text evidence="2 14">Amino-acid biosynthesis; L-valine biosynthesis; L-valine from pyruvate: step 1/4.</text>
</comment>
<dbReference type="InterPro" id="IPR011766">
    <property type="entry name" value="TPP_enzyme_TPP-bd"/>
</dbReference>
<accession>A0A328UEC5</accession>
<dbReference type="Proteomes" id="UP000249377">
    <property type="component" value="Unassembled WGS sequence"/>
</dbReference>
<dbReference type="InterPro" id="IPR029035">
    <property type="entry name" value="DHS-like_NAD/FAD-binding_dom"/>
</dbReference>
<evidence type="ECO:0000256" key="4">
    <source>
        <dbReference type="ARBA" id="ARBA00013145"/>
    </source>
</evidence>
<dbReference type="AlphaFoldDB" id="A0A328UEC5"/>
<comment type="similarity">
    <text evidence="3 14">Belongs to the TPP enzyme family.</text>
</comment>
<feature type="domain" description="Thiamine pyrophosphate enzyme TPP-binding" evidence="16">
    <location>
        <begin position="384"/>
        <end position="531"/>
    </location>
</feature>
<keyword evidence="19" id="KW-1185">Reference proteome</keyword>
<dbReference type="GO" id="GO:0005948">
    <property type="term" value="C:acetolactate synthase complex"/>
    <property type="evidence" value="ECO:0007669"/>
    <property type="project" value="TreeGrafter"/>
</dbReference>
<feature type="domain" description="Thiamine pyrophosphate enzyme central" evidence="15">
    <location>
        <begin position="191"/>
        <end position="326"/>
    </location>
</feature>
<dbReference type="EC" id="2.2.1.6" evidence="4 14"/>
<evidence type="ECO:0000256" key="13">
    <source>
        <dbReference type="ARBA" id="ARBA00048670"/>
    </source>
</evidence>
<dbReference type="FunFam" id="3.40.50.970:FF:000007">
    <property type="entry name" value="Acetolactate synthase"/>
    <property type="match status" value="1"/>
</dbReference>
<comment type="pathway">
    <text evidence="1 14">Amino-acid biosynthesis; L-isoleucine biosynthesis; L-isoleucine from 2-oxobutanoate: step 1/4.</text>
</comment>
<dbReference type="EMBL" id="QLYR01000009">
    <property type="protein sequence ID" value="RAQ22773.1"/>
    <property type="molecule type" value="Genomic_DNA"/>
</dbReference>
<evidence type="ECO:0000256" key="9">
    <source>
        <dbReference type="ARBA" id="ARBA00022827"/>
    </source>
</evidence>
<dbReference type="InterPro" id="IPR045229">
    <property type="entry name" value="TPP_enz"/>
</dbReference>
<dbReference type="CDD" id="cd02015">
    <property type="entry name" value="TPP_AHAS"/>
    <property type="match status" value="1"/>
</dbReference>
<keyword evidence="9" id="KW-0274">FAD</keyword>
<evidence type="ECO:0000256" key="6">
    <source>
        <dbReference type="ARBA" id="ARBA00022630"/>
    </source>
</evidence>
<evidence type="ECO:0000313" key="18">
    <source>
        <dbReference type="EMBL" id="RAQ22773.1"/>
    </source>
</evidence>
<evidence type="ECO:0000256" key="3">
    <source>
        <dbReference type="ARBA" id="ARBA00007812"/>
    </source>
</evidence>
<evidence type="ECO:0000256" key="12">
    <source>
        <dbReference type="ARBA" id="ARBA00023304"/>
    </source>
</evidence>
<dbReference type="FunFam" id="3.40.50.1220:FF:000008">
    <property type="entry name" value="Acetolactate synthase"/>
    <property type="match status" value="1"/>
</dbReference>
<evidence type="ECO:0000259" key="15">
    <source>
        <dbReference type="Pfam" id="PF00205"/>
    </source>
</evidence>
<dbReference type="NCBIfam" id="TIGR00118">
    <property type="entry name" value="acolac_lg"/>
    <property type="match status" value="1"/>
</dbReference>
<gene>
    <name evidence="18" type="primary">ilvB</name>
    <name evidence="18" type="ORF">DPQ25_11585</name>
</gene>
<proteinExistence type="inferred from homology"/>
<protein>
    <recommendedName>
        <fullName evidence="4 14">Acetolactate synthase</fullName>
        <ecNumber evidence="4 14">2.2.1.6</ecNumber>
    </recommendedName>
</protein>
<dbReference type="Gene3D" id="3.40.50.970">
    <property type="match status" value="2"/>
</dbReference>
<dbReference type="GO" id="GO:0003984">
    <property type="term" value="F:acetolactate synthase activity"/>
    <property type="evidence" value="ECO:0007669"/>
    <property type="project" value="UniProtKB-EC"/>
</dbReference>
<dbReference type="InterPro" id="IPR029061">
    <property type="entry name" value="THDP-binding"/>
</dbReference>
<keyword evidence="5 14" id="KW-0028">Amino-acid biosynthesis</keyword>
<comment type="cofactor">
    <cofactor evidence="14">
        <name>Mg(2+)</name>
        <dbReference type="ChEBI" id="CHEBI:18420"/>
    </cofactor>
    <text evidence="14">Binds 1 Mg(2+) ion per subunit.</text>
</comment>
<dbReference type="Pfam" id="PF02775">
    <property type="entry name" value="TPP_enzyme_C"/>
    <property type="match status" value="1"/>
</dbReference>
<dbReference type="InterPro" id="IPR012000">
    <property type="entry name" value="Thiamin_PyroP_enz_cen_dom"/>
</dbReference>
<evidence type="ECO:0000259" key="16">
    <source>
        <dbReference type="Pfam" id="PF02775"/>
    </source>
</evidence>
<keyword evidence="12 14" id="KW-0100">Branched-chain amino acid biosynthesis</keyword>
<dbReference type="SUPFAM" id="SSF52518">
    <property type="entry name" value="Thiamin diphosphate-binding fold (THDP-binding)"/>
    <property type="match status" value="2"/>
</dbReference>
<dbReference type="FunFam" id="3.40.50.970:FF:000016">
    <property type="entry name" value="Acetolactate synthase"/>
    <property type="match status" value="1"/>
</dbReference>
<dbReference type="GO" id="GO:0030976">
    <property type="term" value="F:thiamine pyrophosphate binding"/>
    <property type="evidence" value="ECO:0007669"/>
    <property type="project" value="UniProtKB-UniRule"/>
</dbReference>
<dbReference type="GO" id="GO:0009099">
    <property type="term" value="P:L-valine biosynthetic process"/>
    <property type="evidence" value="ECO:0007669"/>
    <property type="project" value="UniProtKB-UniPathway"/>
</dbReference>
<evidence type="ECO:0000313" key="19">
    <source>
        <dbReference type="Proteomes" id="UP000249377"/>
    </source>
</evidence>
<comment type="cofactor">
    <cofactor evidence="14">
        <name>thiamine diphosphate</name>
        <dbReference type="ChEBI" id="CHEBI:58937"/>
    </cofactor>
    <text evidence="14">Binds 1 thiamine pyrophosphate per subunit.</text>
</comment>
<dbReference type="InterPro" id="IPR012001">
    <property type="entry name" value="Thiamin_PyroP_enz_TPP-bd_dom"/>
</dbReference>
<dbReference type="UniPathway" id="UPA00049">
    <property type="reaction ID" value="UER00059"/>
</dbReference>
<comment type="catalytic activity">
    <reaction evidence="13 14">
        <text>2 pyruvate + H(+) = (2S)-2-acetolactate + CO2</text>
        <dbReference type="Rhea" id="RHEA:25249"/>
        <dbReference type="ChEBI" id="CHEBI:15361"/>
        <dbReference type="ChEBI" id="CHEBI:15378"/>
        <dbReference type="ChEBI" id="CHEBI:16526"/>
        <dbReference type="ChEBI" id="CHEBI:58476"/>
        <dbReference type="EC" id="2.2.1.6"/>
    </reaction>
</comment>
<evidence type="ECO:0000256" key="1">
    <source>
        <dbReference type="ARBA" id="ARBA00004974"/>
    </source>
</evidence>
<evidence type="ECO:0000259" key="17">
    <source>
        <dbReference type="Pfam" id="PF02776"/>
    </source>
</evidence>
<dbReference type="SUPFAM" id="SSF52467">
    <property type="entry name" value="DHS-like NAD/FAD-binding domain"/>
    <property type="match status" value="1"/>
</dbReference>
<evidence type="ECO:0000256" key="11">
    <source>
        <dbReference type="ARBA" id="ARBA00023052"/>
    </source>
</evidence>
<dbReference type="GO" id="GO:0000287">
    <property type="term" value="F:magnesium ion binding"/>
    <property type="evidence" value="ECO:0007669"/>
    <property type="project" value="UniProtKB-UniRule"/>
</dbReference>
<keyword evidence="6" id="KW-0285">Flavoprotein</keyword>
<evidence type="ECO:0000256" key="8">
    <source>
        <dbReference type="ARBA" id="ARBA00022723"/>
    </source>
</evidence>
<evidence type="ECO:0000256" key="7">
    <source>
        <dbReference type="ARBA" id="ARBA00022679"/>
    </source>
</evidence>